<dbReference type="RefSeq" id="WP_229961720.1">
    <property type="nucleotide sequence ID" value="NZ_JAJJWI010000014.1"/>
</dbReference>
<dbReference type="Pfam" id="PF04773">
    <property type="entry name" value="FecR"/>
    <property type="match status" value="1"/>
</dbReference>
<gene>
    <name evidence="4" type="ORF">ACFSKU_15680</name>
</gene>
<dbReference type="Gene3D" id="3.55.50.30">
    <property type="match status" value="1"/>
</dbReference>
<dbReference type="Gene3D" id="2.60.120.1440">
    <property type="match status" value="1"/>
</dbReference>
<dbReference type="InterPro" id="IPR012373">
    <property type="entry name" value="Ferrdict_sens_TM"/>
</dbReference>
<keyword evidence="1" id="KW-0472">Membrane</keyword>
<dbReference type="Pfam" id="PF16344">
    <property type="entry name" value="FecR_C"/>
    <property type="match status" value="1"/>
</dbReference>
<feature type="domain" description="FecR protein" evidence="2">
    <location>
        <begin position="115"/>
        <end position="208"/>
    </location>
</feature>
<proteinExistence type="predicted"/>
<feature type="domain" description="Protein FecR C-terminal" evidence="3">
    <location>
        <begin position="255"/>
        <end position="313"/>
    </location>
</feature>
<dbReference type="InterPro" id="IPR006860">
    <property type="entry name" value="FecR"/>
</dbReference>
<dbReference type="Proteomes" id="UP001597369">
    <property type="component" value="Unassembled WGS sequence"/>
</dbReference>
<dbReference type="PANTHER" id="PTHR30273">
    <property type="entry name" value="PERIPLASMIC SIGNAL SENSOR AND SIGMA FACTOR ACTIVATOR FECR-RELATED"/>
    <property type="match status" value="1"/>
</dbReference>
<reference evidence="5" key="1">
    <citation type="journal article" date="2019" name="Int. J. Syst. Evol. Microbiol.">
        <title>The Global Catalogue of Microorganisms (GCM) 10K type strain sequencing project: providing services to taxonomists for standard genome sequencing and annotation.</title>
        <authorList>
            <consortium name="The Broad Institute Genomics Platform"/>
            <consortium name="The Broad Institute Genome Sequencing Center for Infectious Disease"/>
            <person name="Wu L."/>
            <person name="Ma J."/>
        </authorList>
    </citation>
    <scope>NUCLEOTIDE SEQUENCE [LARGE SCALE GENOMIC DNA]</scope>
    <source>
        <strain evidence="5">JCM 16545</strain>
    </source>
</reference>
<organism evidence="4 5">
    <name type="scientific">Pontibacter silvestris</name>
    <dbReference type="NCBI Taxonomy" id="2305183"/>
    <lineage>
        <taxon>Bacteria</taxon>
        <taxon>Pseudomonadati</taxon>
        <taxon>Bacteroidota</taxon>
        <taxon>Cytophagia</taxon>
        <taxon>Cytophagales</taxon>
        <taxon>Hymenobacteraceae</taxon>
        <taxon>Pontibacter</taxon>
    </lineage>
</organism>
<evidence type="ECO:0000313" key="5">
    <source>
        <dbReference type="Proteomes" id="UP001597369"/>
    </source>
</evidence>
<dbReference type="InterPro" id="IPR032508">
    <property type="entry name" value="FecR_C"/>
</dbReference>
<evidence type="ECO:0000256" key="1">
    <source>
        <dbReference type="SAM" id="Phobius"/>
    </source>
</evidence>
<keyword evidence="1" id="KW-0812">Transmembrane</keyword>
<dbReference type="PANTHER" id="PTHR30273:SF2">
    <property type="entry name" value="PROTEIN FECR"/>
    <property type="match status" value="1"/>
</dbReference>
<keyword evidence="1" id="KW-1133">Transmembrane helix</keyword>
<dbReference type="EMBL" id="JBHUHV010000052">
    <property type="protein sequence ID" value="MFD2068329.1"/>
    <property type="molecule type" value="Genomic_DNA"/>
</dbReference>
<sequence length="328" mass="37214">MNKEQYWKQAFYKYLKGEASQRESKTIDKFFLHLKQDNETVWKEVGEPAEEIRNRIQRKLTVQPEAEKPFPAWYSVLTIKVAASFLLVLGLSFLFYLGFKGSTSAKVQTSQFISVVVAPGEQKEVVLPDGSLVKLNSDSELKYSASDFNQQERRVYLNGEAFFKVKQDTIHAFVVETKGLTTRVLGTSFNINTHDREHAVTVATGLVEVCEKITGQSQHVLLCASEKACFNETAGKLEKLQYIAANDYAWTNRSLVFNKLPIDKAIAKIERWYGVQITYDAGLSERTITARYDNEPLKHVVQSVCFLLDLTCEKTASGELKLQHHPTL</sequence>
<evidence type="ECO:0000313" key="4">
    <source>
        <dbReference type="EMBL" id="MFD2068329.1"/>
    </source>
</evidence>
<feature type="transmembrane region" description="Helical" evidence="1">
    <location>
        <begin position="72"/>
        <end position="97"/>
    </location>
</feature>
<evidence type="ECO:0000259" key="3">
    <source>
        <dbReference type="Pfam" id="PF16344"/>
    </source>
</evidence>
<protein>
    <submittedName>
        <fullName evidence="4">FecR family protein</fullName>
    </submittedName>
</protein>
<evidence type="ECO:0000259" key="2">
    <source>
        <dbReference type="Pfam" id="PF04773"/>
    </source>
</evidence>
<accession>A0ABW4X090</accession>
<comment type="caution">
    <text evidence="4">The sequence shown here is derived from an EMBL/GenBank/DDBJ whole genome shotgun (WGS) entry which is preliminary data.</text>
</comment>
<name>A0ABW4X090_9BACT</name>
<keyword evidence="5" id="KW-1185">Reference proteome</keyword>
<dbReference type="PIRSF" id="PIRSF018266">
    <property type="entry name" value="FecR"/>
    <property type="match status" value="1"/>
</dbReference>